<sequence length="213" mass="22803">MSSRRAAKTGSGPGTSGSSKSALSQAANTLQALHQEAVAQATALTMPKLSSHHSDAFLRLAAYGAAPESQPAPSFRHRRGLWGDDVPNIAHSHQPNVRIQREAPLPPPLASNEVLPEWFDLHNGRCPRCRLPRLPGVNCARQPSRRGAEERNRSGADGSDEAHSSVCGLCQSSRYRRLLAPPSTKAVRRGKRRRPRAKAPAADTTAPSSSSSS</sequence>
<evidence type="ECO:0000313" key="2">
    <source>
        <dbReference type="EMBL" id="EPQ26407.1"/>
    </source>
</evidence>
<gene>
    <name evidence="2" type="ORF">PFL1_06055</name>
</gene>
<protein>
    <submittedName>
        <fullName evidence="2">Uncharacterized protein</fullName>
    </submittedName>
</protein>
<evidence type="ECO:0000313" key="3">
    <source>
        <dbReference type="Proteomes" id="UP000053664"/>
    </source>
</evidence>
<feature type="compositionally biased region" description="Low complexity" evidence="1">
    <location>
        <begin position="198"/>
        <end position="213"/>
    </location>
</feature>
<organism evidence="2 3">
    <name type="scientific">Pseudozyma flocculosa PF-1</name>
    <dbReference type="NCBI Taxonomy" id="1277687"/>
    <lineage>
        <taxon>Eukaryota</taxon>
        <taxon>Fungi</taxon>
        <taxon>Dikarya</taxon>
        <taxon>Basidiomycota</taxon>
        <taxon>Ustilaginomycotina</taxon>
        <taxon>Ustilaginomycetes</taxon>
        <taxon>Ustilaginales</taxon>
        <taxon>Ustilaginaceae</taxon>
        <taxon>Pseudozyma</taxon>
    </lineage>
</organism>
<dbReference type="RefSeq" id="XP_007881784.1">
    <property type="nucleotide sequence ID" value="XM_007883593.1"/>
</dbReference>
<feature type="region of interest" description="Disordered" evidence="1">
    <location>
        <begin position="132"/>
        <end position="165"/>
    </location>
</feature>
<accession>A0A061H1D8</accession>
<dbReference type="KEGG" id="pfp:PFL1_06055"/>
<dbReference type="HOGENOM" id="CLU_1294915_0_0_1"/>
<reference evidence="2 3" key="1">
    <citation type="journal article" date="2013" name="Plant Cell">
        <title>The transition from a phytopathogenic smut ancestor to an anamorphic biocontrol agent deciphered by comparative whole-genome analysis.</title>
        <authorList>
            <person name="Lefebvre F."/>
            <person name="Joly D.L."/>
            <person name="Labbe C."/>
            <person name="Teichmann B."/>
            <person name="Linning R."/>
            <person name="Belzile F."/>
            <person name="Bakkeren G."/>
            <person name="Belanger R.R."/>
        </authorList>
    </citation>
    <scope>NUCLEOTIDE SEQUENCE [LARGE SCALE GENOMIC DNA]</scope>
    <source>
        <strain evidence="2 3">PF-1</strain>
    </source>
</reference>
<dbReference type="GeneID" id="19320135"/>
<feature type="compositionally biased region" description="Basic residues" evidence="1">
    <location>
        <begin position="186"/>
        <end position="197"/>
    </location>
</feature>
<dbReference type="Proteomes" id="UP000053664">
    <property type="component" value="Unassembled WGS sequence"/>
</dbReference>
<proteinExistence type="predicted"/>
<dbReference type="EMBL" id="KE361645">
    <property type="protein sequence ID" value="EPQ26407.1"/>
    <property type="molecule type" value="Genomic_DNA"/>
</dbReference>
<feature type="region of interest" description="Disordered" evidence="1">
    <location>
        <begin position="178"/>
        <end position="213"/>
    </location>
</feature>
<evidence type="ECO:0000256" key="1">
    <source>
        <dbReference type="SAM" id="MobiDB-lite"/>
    </source>
</evidence>
<feature type="region of interest" description="Disordered" evidence="1">
    <location>
        <begin position="1"/>
        <end position="28"/>
    </location>
</feature>
<dbReference type="AlphaFoldDB" id="A0A061H1D8"/>
<name>A0A061H1D8_9BASI</name>